<feature type="compositionally biased region" description="Polar residues" evidence="1">
    <location>
        <begin position="1"/>
        <end position="12"/>
    </location>
</feature>
<evidence type="ECO:0000256" key="1">
    <source>
        <dbReference type="SAM" id="MobiDB-lite"/>
    </source>
</evidence>
<sequence>MVSAFWRNSRTSLSHHRVHPQPSVPFLSSPPPAFAIHGHRAIAKNLMRVYWRLRPMMRRAASRMARGWTGATVLGLGMCGLEKRRGSETSRKRRRRRRSQEEEDDEDEQERCGTCGRALVQTSSSPGLEALTDVSATVDSSSSVSLKELQSLRRYHSRHSQRLCPCVCSGSTTRATAHARAAAGTGRL</sequence>
<proteinExistence type="predicted"/>
<feature type="region of interest" description="Disordered" evidence="1">
    <location>
        <begin position="84"/>
        <end position="118"/>
    </location>
</feature>
<dbReference type="RefSeq" id="XP_066657356.1">
    <property type="nucleotide sequence ID" value="XM_066795264.1"/>
</dbReference>
<protein>
    <submittedName>
        <fullName evidence="2">Uncharacterized protein</fullName>
    </submittedName>
</protein>
<comment type="caution">
    <text evidence="2">The sequence shown here is derived from an EMBL/GenBank/DDBJ whole genome shotgun (WGS) entry which is preliminary data.</text>
</comment>
<evidence type="ECO:0000313" key="2">
    <source>
        <dbReference type="EMBL" id="KAK7540085.1"/>
    </source>
</evidence>
<accession>A0ABR1LY23</accession>
<name>A0ABR1LY23_9PEZI</name>
<gene>
    <name evidence="2" type="ORF">J3D65DRAFT_310589</name>
</gene>
<feature type="region of interest" description="Disordered" evidence="1">
    <location>
        <begin position="1"/>
        <end position="22"/>
    </location>
</feature>
<dbReference type="EMBL" id="JBBPEH010000004">
    <property type="protein sequence ID" value="KAK7540085.1"/>
    <property type="molecule type" value="Genomic_DNA"/>
</dbReference>
<evidence type="ECO:0000313" key="3">
    <source>
        <dbReference type="Proteomes" id="UP001360953"/>
    </source>
</evidence>
<organism evidence="2 3">
    <name type="scientific">Phyllosticta citribraziliensis</name>
    <dbReference type="NCBI Taxonomy" id="989973"/>
    <lineage>
        <taxon>Eukaryota</taxon>
        <taxon>Fungi</taxon>
        <taxon>Dikarya</taxon>
        <taxon>Ascomycota</taxon>
        <taxon>Pezizomycotina</taxon>
        <taxon>Dothideomycetes</taxon>
        <taxon>Dothideomycetes incertae sedis</taxon>
        <taxon>Botryosphaeriales</taxon>
        <taxon>Phyllostictaceae</taxon>
        <taxon>Phyllosticta</taxon>
    </lineage>
</organism>
<dbReference type="Proteomes" id="UP001360953">
    <property type="component" value="Unassembled WGS sequence"/>
</dbReference>
<dbReference type="GeneID" id="92028170"/>
<keyword evidence="3" id="KW-1185">Reference proteome</keyword>
<reference evidence="2 3" key="1">
    <citation type="submission" date="2024-04" db="EMBL/GenBank/DDBJ databases">
        <title>Phyllosticta paracitricarpa is synonymous to the EU quarantine fungus P. citricarpa based on phylogenomic analyses.</title>
        <authorList>
            <consortium name="Lawrence Berkeley National Laboratory"/>
            <person name="Van ingen-buijs V.A."/>
            <person name="Van westerhoven A.C."/>
            <person name="Haridas S."/>
            <person name="Skiadas P."/>
            <person name="Martin F."/>
            <person name="Groenewald J.Z."/>
            <person name="Crous P.W."/>
            <person name="Seidl M.F."/>
        </authorList>
    </citation>
    <scope>NUCLEOTIDE SEQUENCE [LARGE SCALE GENOMIC DNA]</scope>
    <source>
        <strain evidence="2 3">CPC 17464</strain>
    </source>
</reference>